<dbReference type="Pfam" id="PF02566">
    <property type="entry name" value="OsmC"/>
    <property type="match status" value="1"/>
</dbReference>
<dbReference type="PANTHER" id="PTHR42830">
    <property type="entry name" value="OSMOTICALLY INDUCIBLE FAMILY PROTEIN"/>
    <property type="match status" value="1"/>
</dbReference>
<evidence type="ECO:0000313" key="2">
    <source>
        <dbReference type="Proteomes" id="UP000305202"/>
    </source>
</evidence>
<name>A0ABY2SWF4_9HYPH</name>
<protein>
    <submittedName>
        <fullName evidence="1">Osmotically inducible protein OsmC</fullName>
    </submittedName>
</protein>
<gene>
    <name evidence="1" type="ORF">FCN80_02050</name>
</gene>
<organism evidence="1 2">
    <name type="scientific">Martelella alba</name>
    <dbReference type="NCBI Taxonomy" id="2590451"/>
    <lineage>
        <taxon>Bacteria</taxon>
        <taxon>Pseudomonadati</taxon>
        <taxon>Pseudomonadota</taxon>
        <taxon>Alphaproteobacteria</taxon>
        <taxon>Hyphomicrobiales</taxon>
        <taxon>Aurantimonadaceae</taxon>
        <taxon>Martelella</taxon>
    </lineage>
</organism>
<evidence type="ECO:0000313" key="1">
    <source>
        <dbReference type="EMBL" id="TKI08857.1"/>
    </source>
</evidence>
<dbReference type="InterPro" id="IPR003718">
    <property type="entry name" value="OsmC/Ohr_fam"/>
</dbReference>
<proteinExistence type="predicted"/>
<sequence length="148" mass="15510">MQGTEMSEIKVNLDLSWKNGFKGQGVIASEHLNTTIAIPGVYGGSGNGSNPKELYVAAIAACFVSTLSAILSKSDVPVSELTIATEAKSDEKEFTVLHNTKLVLSPGTTDADIEKASKIITRADKSCTIGNMAREAGVVITVNATVTH</sequence>
<dbReference type="InterPro" id="IPR052707">
    <property type="entry name" value="OsmC_Ohr_Peroxiredoxin"/>
</dbReference>
<dbReference type="EMBL" id="SZPQ01000001">
    <property type="protein sequence ID" value="TKI08857.1"/>
    <property type="molecule type" value="Genomic_DNA"/>
</dbReference>
<reference evidence="1 2" key="1">
    <citation type="submission" date="2019-04" db="EMBL/GenBank/DDBJ databases">
        <authorList>
            <person name="Li M."/>
            <person name="Gao C."/>
        </authorList>
    </citation>
    <scope>NUCLEOTIDE SEQUENCE [LARGE SCALE GENOMIC DNA]</scope>
    <source>
        <strain evidence="1 2">BGMRC 2031</strain>
    </source>
</reference>
<keyword evidence="2" id="KW-1185">Reference proteome</keyword>
<dbReference type="Gene3D" id="3.30.300.20">
    <property type="match status" value="1"/>
</dbReference>
<comment type="caution">
    <text evidence="1">The sequence shown here is derived from an EMBL/GenBank/DDBJ whole genome shotgun (WGS) entry which is preliminary data.</text>
</comment>
<dbReference type="PANTHER" id="PTHR42830:SF2">
    <property type="entry name" value="OSMC_OHR FAMILY PROTEIN"/>
    <property type="match status" value="1"/>
</dbReference>
<accession>A0ABY2SWF4</accession>
<dbReference type="SUPFAM" id="SSF82784">
    <property type="entry name" value="OsmC-like"/>
    <property type="match status" value="1"/>
</dbReference>
<dbReference type="Proteomes" id="UP000305202">
    <property type="component" value="Unassembled WGS sequence"/>
</dbReference>
<dbReference type="InterPro" id="IPR036102">
    <property type="entry name" value="OsmC/Ohrsf"/>
</dbReference>
<dbReference type="InterPro" id="IPR015946">
    <property type="entry name" value="KH_dom-like_a/b"/>
</dbReference>